<evidence type="ECO:0000313" key="16">
    <source>
        <dbReference type="EMBL" id="CAD7650681.1"/>
    </source>
</evidence>
<evidence type="ECO:0000256" key="14">
    <source>
        <dbReference type="PIRSR" id="PIRSR602403-1"/>
    </source>
</evidence>
<evidence type="ECO:0000256" key="11">
    <source>
        <dbReference type="ARBA" id="ARBA00023004"/>
    </source>
</evidence>
<keyword evidence="12 15" id="KW-0503">Monooxygenase</keyword>
<keyword evidence="11 14" id="KW-0408">Iron</keyword>
<dbReference type="PRINTS" id="PR00465">
    <property type="entry name" value="EP450IV"/>
</dbReference>
<dbReference type="GO" id="GO:0004497">
    <property type="term" value="F:monooxygenase activity"/>
    <property type="evidence" value="ECO:0007669"/>
    <property type="project" value="UniProtKB-KW"/>
</dbReference>
<dbReference type="EMBL" id="CAJPVJ010004269">
    <property type="protein sequence ID" value="CAG2168445.1"/>
    <property type="molecule type" value="Genomic_DNA"/>
</dbReference>
<dbReference type="GO" id="GO:0005506">
    <property type="term" value="F:iron ion binding"/>
    <property type="evidence" value="ECO:0007669"/>
    <property type="project" value="InterPro"/>
</dbReference>
<keyword evidence="7 14" id="KW-0479">Metal-binding</keyword>
<evidence type="ECO:0000313" key="17">
    <source>
        <dbReference type="Proteomes" id="UP000728032"/>
    </source>
</evidence>
<dbReference type="Proteomes" id="UP000728032">
    <property type="component" value="Unassembled WGS sequence"/>
</dbReference>
<dbReference type="InterPro" id="IPR036396">
    <property type="entry name" value="Cyt_P450_sf"/>
</dbReference>
<protein>
    <recommendedName>
        <fullName evidence="18">Cytochrome P450</fullName>
    </recommendedName>
</protein>
<evidence type="ECO:0000256" key="9">
    <source>
        <dbReference type="ARBA" id="ARBA00022848"/>
    </source>
</evidence>
<dbReference type="PROSITE" id="PS00086">
    <property type="entry name" value="CYTOCHROME_P450"/>
    <property type="match status" value="1"/>
</dbReference>
<evidence type="ECO:0000256" key="5">
    <source>
        <dbReference type="ARBA" id="ARBA00010617"/>
    </source>
</evidence>
<comment type="similarity">
    <text evidence="5 15">Belongs to the cytochrome P450 family.</text>
</comment>
<organism evidence="16">
    <name type="scientific">Oppiella nova</name>
    <dbReference type="NCBI Taxonomy" id="334625"/>
    <lineage>
        <taxon>Eukaryota</taxon>
        <taxon>Metazoa</taxon>
        <taxon>Ecdysozoa</taxon>
        <taxon>Arthropoda</taxon>
        <taxon>Chelicerata</taxon>
        <taxon>Arachnida</taxon>
        <taxon>Acari</taxon>
        <taxon>Acariformes</taxon>
        <taxon>Sarcoptiformes</taxon>
        <taxon>Oribatida</taxon>
        <taxon>Brachypylina</taxon>
        <taxon>Oppioidea</taxon>
        <taxon>Oppiidae</taxon>
        <taxon>Oppiella</taxon>
    </lineage>
</organism>
<keyword evidence="13" id="KW-0472">Membrane</keyword>
<dbReference type="InterPro" id="IPR002403">
    <property type="entry name" value="Cyt_P450_E_grp-IV"/>
</dbReference>
<dbReference type="GO" id="GO:0020037">
    <property type="term" value="F:heme binding"/>
    <property type="evidence" value="ECO:0007669"/>
    <property type="project" value="InterPro"/>
</dbReference>
<dbReference type="AlphaFoldDB" id="A0A7R9M1I4"/>
<accession>A0A7R9M1I4</accession>
<dbReference type="EMBL" id="OC919094">
    <property type="protein sequence ID" value="CAD7650681.1"/>
    <property type="molecule type" value="Genomic_DNA"/>
</dbReference>
<comment type="function">
    <text evidence="2">May be involved in the metabolism of insect hormones and in the breakdown of synthetic insecticides.</text>
</comment>
<comment type="subcellular location">
    <subcellularLocation>
        <location evidence="4">Endoplasmic reticulum membrane</location>
        <topology evidence="4">Peripheral membrane protein</topology>
    </subcellularLocation>
    <subcellularLocation>
        <location evidence="3">Microsome membrane</location>
        <topology evidence="3">Peripheral membrane protein</topology>
    </subcellularLocation>
</comment>
<dbReference type="Gene3D" id="1.10.630.10">
    <property type="entry name" value="Cytochrome P450"/>
    <property type="match status" value="1"/>
</dbReference>
<proteinExistence type="inferred from homology"/>
<evidence type="ECO:0000256" key="10">
    <source>
        <dbReference type="ARBA" id="ARBA00023002"/>
    </source>
</evidence>
<feature type="binding site" description="axial binding residue" evidence="14">
    <location>
        <position position="39"/>
    </location>
    <ligand>
        <name>heme</name>
        <dbReference type="ChEBI" id="CHEBI:30413"/>
    </ligand>
    <ligandPart>
        <name>Fe</name>
        <dbReference type="ChEBI" id="CHEBI:18248"/>
    </ligandPart>
</feature>
<evidence type="ECO:0000256" key="6">
    <source>
        <dbReference type="ARBA" id="ARBA00022617"/>
    </source>
</evidence>
<evidence type="ECO:0000256" key="3">
    <source>
        <dbReference type="ARBA" id="ARBA00004174"/>
    </source>
</evidence>
<gene>
    <name evidence="16" type="ORF">ONB1V03_LOCUS7935</name>
</gene>
<evidence type="ECO:0000256" key="1">
    <source>
        <dbReference type="ARBA" id="ARBA00001971"/>
    </source>
</evidence>
<evidence type="ECO:0008006" key="18">
    <source>
        <dbReference type="Google" id="ProtNLM"/>
    </source>
</evidence>
<keyword evidence="6 14" id="KW-0349">Heme</keyword>
<dbReference type="GO" id="GO:0016705">
    <property type="term" value="F:oxidoreductase activity, acting on paired donors, with incorporation or reduction of molecular oxygen"/>
    <property type="evidence" value="ECO:0007669"/>
    <property type="project" value="InterPro"/>
</dbReference>
<dbReference type="GO" id="GO:0005789">
    <property type="term" value="C:endoplasmic reticulum membrane"/>
    <property type="evidence" value="ECO:0007669"/>
    <property type="project" value="UniProtKB-SubCell"/>
</dbReference>
<evidence type="ECO:0000256" key="4">
    <source>
        <dbReference type="ARBA" id="ARBA00004406"/>
    </source>
</evidence>
<dbReference type="Pfam" id="PF00067">
    <property type="entry name" value="p450"/>
    <property type="match status" value="1"/>
</dbReference>
<evidence type="ECO:0000256" key="15">
    <source>
        <dbReference type="RuleBase" id="RU000461"/>
    </source>
</evidence>
<evidence type="ECO:0000256" key="8">
    <source>
        <dbReference type="ARBA" id="ARBA00022824"/>
    </source>
</evidence>
<dbReference type="OrthoDB" id="2023at2759"/>
<keyword evidence="17" id="KW-1185">Reference proteome</keyword>
<name>A0A7R9M1I4_9ACAR</name>
<keyword evidence="8" id="KW-0256">Endoplasmic reticulum</keyword>
<dbReference type="InterPro" id="IPR001128">
    <property type="entry name" value="Cyt_P450"/>
</dbReference>
<evidence type="ECO:0000256" key="12">
    <source>
        <dbReference type="ARBA" id="ARBA00023033"/>
    </source>
</evidence>
<comment type="cofactor">
    <cofactor evidence="1 14">
        <name>heme</name>
        <dbReference type="ChEBI" id="CHEBI:30413"/>
    </cofactor>
</comment>
<dbReference type="InterPro" id="IPR050476">
    <property type="entry name" value="Insect_CytP450_Detox"/>
</dbReference>
<dbReference type="InterPro" id="IPR017972">
    <property type="entry name" value="Cyt_P450_CS"/>
</dbReference>
<sequence length="99" mass="11339">MHSTSRIPRPLFPKDFLPANRHKLIDYTYVPFGSGPRHCVGMRFALLEAKLCLTHIIKNYRLVTTVRTDIPVSLGTHIYHTPRRVIVGVEPENKLFSSV</sequence>
<keyword evidence="9" id="KW-0492">Microsome</keyword>
<dbReference type="PANTHER" id="PTHR24292:SF54">
    <property type="entry name" value="CYP9F3-RELATED"/>
    <property type="match status" value="1"/>
</dbReference>
<evidence type="ECO:0000256" key="7">
    <source>
        <dbReference type="ARBA" id="ARBA00022723"/>
    </source>
</evidence>
<evidence type="ECO:0000256" key="13">
    <source>
        <dbReference type="ARBA" id="ARBA00023136"/>
    </source>
</evidence>
<evidence type="ECO:0000256" key="2">
    <source>
        <dbReference type="ARBA" id="ARBA00003690"/>
    </source>
</evidence>
<dbReference type="PANTHER" id="PTHR24292">
    <property type="entry name" value="CYTOCHROME P450"/>
    <property type="match status" value="1"/>
</dbReference>
<dbReference type="SUPFAM" id="SSF48264">
    <property type="entry name" value="Cytochrome P450"/>
    <property type="match status" value="1"/>
</dbReference>
<reference evidence="16" key="1">
    <citation type="submission" date="2020-11" db="EMBL/GenBank/DDBJ databases">
        <authorList>
            <person name="Tran Van P."/>
        </authorList>
    </citation>
    <scope>NUCLEOTIDE SEQUENCE</scope>
</reference>
<keyword evidence="10 15" id="KW-0560">Oxidoreductase</keyword>